<evidence type="ECO:0000313" key="2">
    <source>
        <dbReference type="Proteomes" id="UP000544134"/>
    </source>
</evidence>
<evidence type="ECO:0000313" key="1">
    <source>
        <dbReference type="EMBL" id="NMM02195.1"/>
    </source>
</evidence>
<dbReference type="AlphaFoldDB" id="A0A848IQN5"/>
<protein>
    <submittedName>
        <fullName evidence="1">Uncharacterized protein</fullName>
    </submittedName>
</protein>
<dbReference type="Proteomes" id="UP000544134">
    <property type="component" value="Unassembled WGS sequence"/>
</dbReference>
<proteinExistence type="predicted"/>
<reference evidence="1 2" key="1">
    <citation type="submission" date="2020-04" db="EMBL/GenBank/DDBJ databases">
        <title>Paraburkholderia sp. RP-4-7 isolated from soil.</title>
        <authorList>
            <person name="Dahal R.H."/>
        </authorList>
    </citation>
    <scope>NUCLEOTIDE SEQUENCE [LARGE SCALE GENOMIC DNA]</scope>
    <source>
        <strain evidence="1 2">RP-4-7</strain>
    </source>
</reference>
<keyword evidence="2" id="KW-1185">Reference proteome</keyword>
<dbReference type="EMBL" id="JABBGJ010000037">
    <property type="protein sequence ID" value="NMM02195.1"/>
    <property type="molecule type" value="Genomic_DNA"/>
</dbReference>
<comment type="caution">
    <text evidence="1">The sequence shown here is derived from an EMBL/GenBank/DDBJ whole genome shotgun (WGS) entry which is preliminary data.</text>
</comment>
<organism evidence="1 2">
    <name type="scientific">Paraburkholderia polaris</name>
    <dbReference type="NCBI Taxonomy" id="2728848"/>
    <lineage>
        <taxon>Bacteria</taxon>
        <taxon>Pseudomonadati</taxon>
        <taxon>Pseudomonadota</taxon>
        <taxon>Betaproteobacteria</taxon>
        <taxon>Burkholderiales</taxon>
        <taxon>Burkholderiaceae</taxon>
        <taxon>Paraburkholderia</taxon>
    </lineage>
</organism>
<gene>
    <name evidence="1" type="ORF">HHL24_30250</name>
</gene>
<dbReference type="RefSeq" id="WP_169489006.1">
    <property type="nucleotide sequence ID" value="NZ_JABBGJ010000037.1"/>
</dbReference>
<accession>A0A848IQN5</accession>
<name>A0A848IQN5_9BURK</name>
<sequence>MYTTDALVRVDPPDLNELGVSSLDRQSLPPPPSLSNEIAVMQSRSVAEPVIQRFDYDISTTPRSLPILGAIVKEFAVPGVLAEPWLRLGSIAWGGEELKGEIHPLRRDPQGGRRPLFDQICFIQSVPLPLLAPLELRGSPYLEPACSSSRQRLLRHAWTLEEALEKPL</sequence>